<gene>
    <name evidence="1" type="ORF">ERS013165_03969</name>
</gene>
<sequence>MPCLLHALALEYKYPVLLLAQQSSLPTVLRRLARLVLNLGLLAGHHLGNRTQTAAHELPSLPALEALHRQPCHTCS</sequence>
<dbReference type="AlphaFoldDB" id="A0A655SQF4"/>
<organism evidence="1 2">
    <name type="scientific">Vibrio cholerae</name>
    <dbReference type="NCBI Taxonomy" id="666"/>
    <lineage>
        <taxon>Bacteria</taxon>
        <taxon>Pseudomonadati</taxon>
        <taxon>Pseudomonadota</taxon>
        <taxon>Gammaproteobacteria</taxon>
        <taxon>Vibrionales</taxon>
        <taxon>Vibrionaceae</taxon>
        <taxon>Vibrio</taxon>
    </lineage>
</organism>
<protein>
    <submittedName>
        <fullName evidence="1">Uncharacterized protein</fullName>
    </submittedName>
</protein>
<accession>A0A655SQF4</accession>
<reference evidence="1 2" key="1">
    <citation type="submission" date="2015-07" db="EMBL/GenBank/DDBJ databases">
        <authorList>
            <consortium name="Pathogen Informatics"/>
        </authorList>
    </citation>
    <scope>NUCLEOTIDE SEQUENCE [LARGE SCALE GENOMIC DNA]</scope>
    <source>
        <strain evidence="1 2">A51</strain>
    </source>
</reference>
<proteinExistence type="predicted"/>
<name>A0A655SQF4_VIBCL</name>
<evidence type="ECO:0000313" key="2">
    <source>
        <dbReference type="Proteomes" id="UP000044806"/>
    </source>
</evidence>
<dbReference type="EMBL" id="CWOW01000096">
    <property type="protein sequence ID" value="CSB24184.1"/>
    <property type="molecule type" value="Genomic_DNA"/>
</dbReference>
<evidence type="ECO:0000313" key="1">
    <source>
        <dbReference type="EMBL" id="CSB24184.1"/>
    </source>
</evidence>
<dbReference type="Proteomes" id="UP000044806">
    <property type="component" value="Unassembled WGS sequence"/>
</dbReference>